<dbReference type="GO" id="GO:0005634">
    <property type="term" value="C:nucleus"/>
    <property type="evidence" value="ECO:0007669"/>
    <property type="project" value="UniProtKB-SubCell"/>
</dbReference>
<dbReference type="Pfam" id="PF03031">
    <property type="entry name" value="NIF"/>
    <property type="match status" value="1"/>
</dbReference>
<dbReference type="RefSeq" id="XP_067924025.1">
    <property type="nucleotide sequence ID" value="XM_068063990.1"/>
</dbReference>
<comment type="subcellular location">
    <subcellularLocation>
        <location evidence="1">Nucleus</location>
    </subcellularLocation>
</comment>
<dbReference type="InterPro" id="IPR004274">
    <property type="entry name" value="FCP1_dom"/>
</dbReference>
<dbReference type="Proteomes" id="UP000221165">
    <property type="component" value="Unassembled WGS sequence"/>
</dbReference>
<organism evidence="9 10">
    <name type="scientific">Cystoisospora suis</name>
    <dbReference type="NCBI Taxonomy" id="483139"/>
    <lineage>
        <taxon>Eukaryota</taxon>
        <taxon>Sar</taxon>
        <taxon>Alveolata</taxon>
        <taxon>Apicomplexa</taxon>
        <taxon>Conoidasida</taxon>
        <taxon>Coccidia</taxon>
        <taxon>Eucoccidiorida</taxon>
        <taxon>Eimeriorina</taxon>
        <taxon>Sarcocystidae</taxon>
        <taxon>Cystoisospora</taxon>
    </lineage>
</organism>
<dbReference type="VEuPathDB" id="ToxoDB:CSUI_003795"/>
<comment type="catalytic activity">
    <reaction evidence="6">
        <text>O-phospho-L-threonyl-[protein] + H2O = L-threonyl-[protein] + phosphate</text>
        <dbReference type="Rhea" id="RHEA:47004"/>
        <dbReference type="Rhea" id="RHEA-COMP:11060"/>
        <dbReference type="Rhea" id="RHEA-COMP:11605"/>
        <dbReference type="ChEBI" id="CHEBI:15377"/>
        <dbReference type="ChEBI" id="CHEBI:30013"/>
        <dbReference type="ChEBI" id="CHEBI:43474"/>
        <dbReference type="ChEBI" id="CHEBI:61977"/>
        <dbReference type="EC" id="3.1.3.16"/>
    </reaction>
</comment>
<dbReference type="OrthoDB" id="10249888at2759"/>
<dbReference type="SMART" id="SM00577">
    <property type="entry name" value="CPDc"/>
    <property type="match status" value="1"/>
</dbReference>
<dbReference type="InterPro" id="IPR036412">
    <property type="entry name" value="HAD-like_sf"/>
</dbReference>
<feature type="domain" description="FCP1 homology" evidence="8">
    <location>
        <begin position="350"/>
        <end position="634"/>
    </location>
</feature>
<feature type="region of interest" description="Disordered" evidence="7">
    <location>
        <begin position="134"/>
        <end position="202"/>
    </location>
</feature>
<evidence type="ECO:0000256" key="6">
    <source>
        <dbReference type="ARBA" id="ARBA00048336"/>
    </source>
</evidence>
<dbReference type="PROSITE" id="PS50969">
    <property type="entry name" value="FCP1"/>
    <property type="match status" value="1"/>
</dbReference>
<comment type="catalytic activity">
    <reaction evidence="5">
        <text>O-phospho-L-seryl-[protein] + H2O = L-seryl-[protein] + phosphate</text>
        <dbReference type="Rhea" id="RHEA:20629"/>
        <dbReference type="Rhea" id="RHEA-COMP:9863"/>
        <dbReference type="Rhea" id="RHEA-COMP:11604"/>
        <dbReference type="ChEBI" id="CHEBI:15377"/>
        <dbReference type="ChEBI" id="CHEBI:29999"/>
        <dbReference type="ChEBI" id="CHEBI:43474"/>
        <dbReference type="ChEBI" id="CHEBI:83421"/>
        <dbReference type="EC" id="3.1.3.16"/>
    </reaction>
</comment>
<feature type="region of interest" description="Disordered" evidence="7">
    <location>
        <begin position="242"/>
        <end position="286"/>
    </location>
</feature>
<comment type="caution">
    <text evidence="9">The sequence shown here is derived from an EMBL/GenBank/DDBJ whole genome shotgun (WGS) entry which is preliminary data.</text>
</comment>
<dbReference type="InterPro" id="IPR023214">
    <property type="entry name" value="HAD_sf"/>
</dbReference>
<feature type="compositionally biased region" description="Basic and acidic residues" evidence="7">
    <location>
        <begin position="158"/>
        <end position="178"/>
    </location>
</feature>
<dbReference type="PANTHER" id="PTHR23081">
    <property type="entry name" value="RNA POLYMERASE II CTD PHOSPHATASE"/>
    <property type="match status" value="1"/>
</dbReference>
<evidence type="ECO:0000313" key="9">
    <source>
        <dbReference type="EMBL" id="PHJ22348.1"/>
    </source>
</evidence>
<evidence type="ECO:0000313" key="10">
    <source>
        <dbReference type="Proteomes" id="UP000221165"/>
    </source>
</evidence>
<name>A0A2C6L2V3_9APIC</name>
<keyword evidence="3" id="KW-0378">Hydrolase</keyword>
<dbReference type="EMBL" id="MIGC01001716">
    <property type="protein sequence ID" value="PHJ22348.1"/>
    <property type="molecule type" value="Genomic_DNA"/>
</dbReference>
<dbReference type="GO" id="GO:0008420">
    <property type="term" value="F:RNA polymerase II CTD heptapeptide repeat phosphatase activity"/>
    <property type="evidence" value="ECO:0007669"/>
    <property type="project" value="InterPro"/>
</dbReference>
<dbReference type="InterPro" id="IPR039189">
    <property type="entry name" value="Fcp1"/>
</dbReference>
<evidence type="ECO:0000256" key="7">
    <source>
        <dbReference type="SAM" id="MobiDB-lite"/>
    </source>
</evidence>
<evidence type="ECO:0000256" key="2">
    <source>
        <dbReference type="ARBA" id="ARBA00013081"/>
    </source>
</evidence>
<feature type="compositionally biased region" description="Basic and acidic residues" evidence="7">
    <location>
        <begin position="248"/>
        <end position="262"/>
    </location>
</feature>
<dbReference type="Gene3D" id="3.40.50.1000">
    <property type="entry name" value="HAD superfamily/HAD-like"/>
    <property type="match status" value="1"/>
</dbReference>
<feature type="compositionally biased region" description="Basic and acidic residues" evidence="7">
    <location>
        <begin position="486"/>
        <end position="498"/>
    </location>
</feature>
<proteinExistence type="predicted"/>
<keyword evidence="10" id="KW-1185">Reference proteome</keyword>
<evidence type="ECO:0000256" key="3">
    <source>
        <dbReference type="ARBA" id="ARBA00022801"/>
    </source>
</evidence>
<dbReference type="AlphaFoldDB" id="A0A2C6L2V3"/>
<gene>
    <name evidence="9" type="ORF">CSUI_003795</name>
</gene>
<sequence length="992" mass="109418">MLSKDEEICNVQESTVYPKRERASLLQNAELDQTPNSGEKAKWLPTSHFPADGLHGFLMRQNRQTTAAGDASMQDGPLNARGGSCAAAGRPGCRGGLASSGSDRSGDEGGSALSCSSVELPGCAARVLVASTGDRNAEREEREEDGEECFRRGAASDARVEESMETVNAEKEEDADKTVRKRHVFDQSIGRRSTSQALPVHGYSASRVISSRRCLRYHEDPRLKRYRANLAEYDAREQKRGLACPAGQEREPSDVCRSEYTRRGGTSSGVPPSRLGARTFHGSPHSDGKLPDFSAIPFYPCAPAVDTFLSHRRPSFETFSPSTASFASLFVLHACPRLNRKACESAPPALDEGKLYLILDLDNTIVHAFGCSKINADIPLTDWVDELGRGHLFRFASGAFSGASAASGTPTPSATVNFPSNCMGPQVSQSAASYSPREQKEERDISSGLDRGTAGGTEGADGVLLCQPTERKQDSHKAFIKNQGRKGGDVSETHEPYRPLHPGAPFGLGKEEYYLKLRPFVREFLELLSEYFELAICTAGLEEYAEALLTVLDPDGKYFGARVVARRAGEPELKKSTGRIYPGIDPRYIVIVDDRLDVWREEDRPNIVKAEDYSWLEEEIPRLQKVYPPLFCNTNPSSSSPSRRTDLVALPYKTAFVPETQGETEDRILDFDNHLIFMSRVLLALHRLFFRDPRNADVRSLLTLMRRKVLEGCSVGFSCPSNEGGCPRSPEPVSGGGRSLPKNYRTLLVSPWTVRLDWGRQLATSFGAEVVYNIAGNKPPDFVVDLRGGRQTEDGKESSLSTACTVVDLRWLFSVEASWTRPPAFLFSVARSIFLTGREDAKQTQAGSTATGILKTLSGTVSGSSDVPRRADGLWTRDSSNAGRVRHELAKDAHPFWRLIAPCGPQESPERMGNWPVLPRKFMDQEDALPVRNITEEDQLCTLAILDRSHTRVTTPFEIQVFRHGTVLEQRRRKRAAHTQERRDSAATIDAP</sequence>
<accession>A0A2C6L2V3</accession>
<dbReference type="SUPFAM" id="SSF56784">
    <property type="entry name" value="HAD-like"/>
    <property type="match status" value="1"/>
</dbReference>
<feature type="region of interest" description="Disordered" evidence="7">
    <location>
        <begin position="427"/>
        <end position="462"/>
    </location>
</feature>
<evidence type="ECO:0000256" key="5">
    <source>
        <dbReference type="ARBA" id="ARBA00047761"/>
    </source>
</evidence>
<reference evidence="9 10" key="1">
    <citation type="journal article" date="2017" name="Int. J. Parasitol.">
        <title>The genome of the protozoan parasite Cystoisospora suis and a reverse vaccinology approach to identify vaccine candidates.</title>
        <authorList>
            <person name="Palmieri N."/>
            <person name="Shrestha A."/>
            <person name="Ruttkowski B."/>
            <person name="Beck T."/>
            <person name="Vogl C."/>
            <person name="Tomley F."/>
            <person name="Blake D.P."/>
            <person name="Joachim A."/>
        </authorList>
    </citation>
    <scope>NUCLEOTIDE SEQUENCE [LARGE SCALE GENOMIC DNA]</scope>
    <source>
        <strain evidence="9 10">Wien I</strain>
    </source>
</reference>
<feature type="compositionally biased region" description="Low complexity" evidence="7">
    <location>
        <begin position="92"/>
        <end position="103"/>
    </location>
</feature>
<evidence type="ECO:0000259" key="8">
    <source>
        <dbReference type="PROSITE" id="PS50969"/>
    </source>
</evidence>
<dbReference type="EC" id="3.1.3.16" evidence="2"/>
<keyword evidence="4" id="KW-0539">Nucleus</keyword>
<dbReference type="GeneID" id="94427201"/>
<protein>
    <recommendedName>
        <fullName evidence="2">protein-serine/threonine phosphatase</fullName>
        <ecNumber evidence="2">3.1.3.16</ecNumber>
    </recommendedName>
</protein>
<evidence type="ECO:0000256" key="1">
    <source>
        <dbReference type="ARBA" id="ARBA00004123"/>
    </source>
</evidence>
<feature type="region of interest" description="Disordered" evidence="7">
    <location>
        <begin position="971"/>
        <end position="992"/>
    </location>
</feature>
<dbReference type="PANTHER" id="PTHR23081:SF36">
    <property type="entry name" value="RNA POLYMERASE II SUBUNIT A C-TERMINAL DOMAIN PHOSPHATASE"/>
    <property type="match status" value="1"/>
</dbReference>
<feature type="region of interest" description="Disordered" evidence="7">
    <location>
        <begin position="92"/>
        <end position="113"/>
    </location>
</feature>
<feature type="region of interest" description="Disordered" evidence="7">
    <location>
        <begin position="481"/>
        <end position="502"/>
    </location>
</feature>
<evidence type="ECO:0000256" key="4">
    <source>
        <dbReference type="ARBA" id="ARBA00023242"/>
    </source>
</evidence>